<evidence type="ECO:0000313" key="7">
    <source>
        <dbReference type="Proteomes" id="UP000030746"/>
    </source>
</evidence>
<dbReference type="OrthoDB" id="6049857at2759"/>
<dbReference type="GO" id="GO:0005576">
    <property type="term" value="C:extracellular region"/>
    <property type="evidence" value="ECO:0007669"/>
    <property type="project" value="UniProtKB-SubCell"/>
</dbReference>
<evidence type="ECO:0000256" key="4">
    <source>
        <dbReference type="ARBA" id="ARBA00023180"/>
    </source>
</evidence>
<evidence type="ECO:0000256" key="3">
    <source>
        <dbReference type="ARBA" id="ARBA00022729"/>
    </source>
</evidence>
<dbReference type="InterPro" id="IPR025155">
    <property type="entry name" value="WxxW_domain"/>
</dbReference>
<evidence type="ECO:0000256" key="2">
    <source>
        <dbReference type="ARBA" id="ARBA00022525"/>
    </source>
</evidence>
<comment type="subcellular location">
    <subcellularLocation>
        <location evidence="1">Secreted</location>
    </subcellularLocation>
</comment>
<keyword evidence="3" id="KW-0732">Signal</keyword>
<name>V4AAC4_LOTGI</name>
<dbReference type="GeneID" id="20252382"/>
<feature type="non-terminal residue" evidence="6">
    <location>
        <position position="114"/>
    </location>
</feature>
<evidence type="ECO:0000259" key="5">
    <source>
        <dbReference type="Pfam" id="PF13330"/>
    </source>
</evidence>
<feature type="non-terminal residue" evidence="6">
    <location>
        <position position="1"/>
    </location>
</feature>
<keyword evidence="7" id="KW-1185">Reference proteome</keyword>
<protein>
    <recommendedName>
        <fullName evidence="5">WxxW domain-containing protein</fullName>
    </recommendedName>
</protein>
<feature type="domain" description="WxxW" evidence="5">
    <location>
        <begin position="34"/>
        <end position="114"/>
    </location>
</feature>
<accession>V4AAC4</accession>
<evidence type="ECO:0000256" key="1">
    <source>
        <dbReference type="ARBA" id="ARBA00004613"/>
    </source>
</evidence>
<dbReference type="Proteomes" id="UP000030746">
    <property type="component" value="Unassembled WGS sequence"/>
</dbReference>
<dbReference type="RefSeq" id="XP_009057230.1">
    <property type="nucleotide sequence ID" value="XM_009058982.1"/>
</dbReference>
<dbReference type="PANTHER" id="PTHR15031">
    <property type="entry name" value="CARTILAGE INTERMEDIATE LAYER PROTEIN CLIP"/>
    <property type="match status" value="1"/>
</dbReference>
<dbReference type="AlphaFoldDB" id="V4AAC4"/>
<dbReference type="CTD" id="20252382"/>
<gene>
    <name evidence="6" type="ORF">LOTGIDRAFT_79274</name>
</gene>
<dbReference type="HOGENOM" id="CLU_162414_0_0_1"/>
<dbReference type="PANTHER" id="PTHR15031:SF4">
    <property type="entry name" value="CARTILAGE INTERMEDIATE LAYER PROTEIN 1"/>
    <property type="match status" value="1"/>
</dbReference>
<keyword evidence="4" id="KW-0325">Glycoprotein</keyword>
<feature type="domain" description="WxxW" evidence="5">
    <location>
        <begin position="1"/>
        <end position="30"/>
    </location>
</feature>
<reference evidence="6 7" key="1">
    <citation type="journal article" date="2013" name="Nature">
        <title>Insights into bilaterian evolution from three spiralian genomes.</title>
        <authorList>
            <person name="Simakov O."/>
            <person name="Marletaz F."/>
            <person name="Cho S.J."/>
            <person name="Edsinger-Gonzales E."/>
            <person name="Havlak P."/>
            <person name="Hellsten U."/>
            <person name="Kuo D.H."/>
            <person name="Larsson T."/>
            <person name="Lv J."/>
            <person name="Arendt D."/>
            <person name="Savage R."/>
            <person name="Osoegawa K."/>
            <person name="de Jong P."/>
            <person name="Grimwood J."/>
            <person name="Chapman J.A."/>
            <person name="Shapiro H."/>
            <person name="Aerts A."/>
            <person name="Otillar R.P."/>
            <person name="Terry A.Y."/>
            <person name="Boore J.L."/>
            <person name="Grigoriev I.V."/>
            <person name="Lindberg D.R."/>
            <person name="Seaver E.C."/>
            <person name="Weisblat D.A."/>
            <person name="Putnam N.H."/>
            <person name="Rokhsar D.S."/>
        </authorList>
    </citation>
    <scope>NUCLEOTIDE SEQUENCE [LARGE SCALE GENOMIC DNA]</scope>
</reference>
<dbReference type="EMBL" id="KB202163">
    <property type="protein sequence ID" value="ESO92025.1"/>
    <property type="molecule type" value="Genomic_DNA"/>
</dbReference>
<dbReference type="KEGG" id="lgi:LOTGIDRAFT_79274"/>
<proteinExistence type="predicted"/>
<dbReference type="OMA" id="AHIWIAT"/>
<dbReference type="Pfam" id="PF13330">
    <property type="entry name" value="Mucin2_WxxW"/>
    <property type="match status" value="2"/>
</dbReference>
<sequence length="114" mass="13022">VTVSASKGLMCKNSDQDDGICEDYKVRFCCPHEWTDFFNRDDPNGNYDYETLEKIREDYSVCENPTGFDARLLHGEHYTTSGDVVVVSSSFGLTCKNSEQKDGKCEDYKIRFCC</sequence>
<evidence type="ECO:0000313" key="6">
    <source>
        <dbReference type="EMBL" id="ESO92025.1"/>
    </source>
</evidence>
<dbReference type="InterPro" id="IPR039675">
    <property type="entry name" value="CILP1/CILP2"/>
</dbReference>
<keyword evidence="2" id="KW-0964">Secreted</keyword>
<organism evidence="6 7">
    <name type="scientific">Lottia gigantea</name>
    <name type="common">Giant owl limpet</name>
    <dbReference type="NCBI Taxonomy" id="225164"/>
    <lineage>
        <taxon>Eukaryota</taxon>
        <taxon>Metazoa</taxon>
        <taxon>Spiralia</taxon>
        <taxon>Lophotrochozoa</taxon>
        <taxon>Mollusca</taxon>
        <taxon>Gastropoda</taxon>
        <taxon>Patellogastropoda</taxon>
        <taxon>Lottioidea</taxon>
        <taxon>Lottiidae</taxon>
        <taxon>Lottia</taxon>
    </lineage>
</organism>